<dbReference type="SUPFAM" id="SSF57667">
    <property type="entry name" value="beta-beta-alpha zinc fingers"/>
    <property type="match status" value="1"/>
</dbReference>
<evidence type="ECO:0000256" key="3">
    <source>
        <dbReference type="ARBA" id="ARBA00022771"/>
    </source>
</evidence>
<dbReference type="InterPro" id="IPR019447">
    <property type="entry name" value="DNA/RNA-bd_Kin17_WH-like_dom"/>
</dbReference>
<evidence type="ECO:0000256" key="1">
    <source>
        <dbReference type="ARBA" id="ARBA00008517"/>
    </source>
</evidence>
<comment type="similarity">
    <text evidence="1">Belongs to the KIN17 family.</text>
</comment>
<name>A0A167MAA9_CALVF</name>
<dbReference type="GO" id="GO:0006974">
    <property type="term" value="P:DNA damage response"/>
    <property type="evidence" value="ECO:0007669"/>
    <property type="project" value="TreeGrafter"/>
</dbReference>
<evidence type="ECO:0000313" key="7">
    <source>
        <dbReference type="EMBL" id="KZO96503.1"/>
    </source>
</evidence>
<sequence>MPKAEVGTPKYLANKMKSKGLQRLRWFCQVCEKQCRDENGFKMHANSEGHMRQMLIVGENAGKHISDYSMQFQHDFVQLLSRRHGTNRVKANNVYQEFIQDKNHLHMNATRWVTLSEFVKHLGRSGIARVEDTEKGWFMAWIDNSPKALAKAEANQKKEREEMDSEQRERKFLELQIERAKEEEERKRADAGEGSQSPEEQGLKRPEGEPLKLSIGLKAAAKPADEGTEEAASIKFNVFKKPALAGNGNALKGTFKPVAPATKPSVLLGERRKAEDLPMGERLMLEEMERKNRRMGA</sequence>
<dbReference type="InterPro" id="IPR056767">
    <property type="entry name" value="C2H2-Znf_KIN17"/>
</dbReference>
<gene>
    <name evidence="7" type="ORF">CALVIDRAFT_481294</name>
</gene>
<dbReference type="AlphaFoldDB" id="A0A167MAA9"/>
<dbReference type="InterPro" id="IPR036236">
    <property type="entry name" value="Znf_C2H2_sf"/>
</dbReference>
<dbReference type="OrthoDB" id="10266249at2759"/>
<evidence type="ECO:0000313" key="8">
    <source>
        <dbReference type="Proteomes" id="UP000076738"/>
    </source>
</evidence>
<dbReference type="Proteomes" id="UP000076738">
    <property type="component" value="Unassembled WGS sequence"/>
</dbReference>
<organism evidence="7 8">
    <name type="scientific">Calocera viscosa (strain TUFC12733)</name>
    <dbReference type="NCBI Taxonomy" id="1330018"/>
    <lineage>
        <taxon>Eukaryota</taxon>
        <taxon>Fungi</taxon>
        <taxon>Dikarya</taxon>
        <taxon>Basidiomycota</taxon>
        <taxon>Agaricomycotina</taxon>
        <taxon>Dacrymycetes</taxon>
        <taxon>Dacrymycetales</taxon>
        <taxon>Dacrymycetaceae</taxon>
        <taxon>Calocera</taxon>
    </lineage>
</organism>
<accession>A0A167MAA9</accession>
<evidence type="ECO:0000256" key="5">
    <source>
        <dbReference type="SAM" id="MobiDB-lite"/>
    </source>
</evidence>
<dbReference type="GO" id="GO:0008270">
    <property type="term" value="F:zinc ion binding"/>
    <property type="evidence" value="ECO:0007669"/>
    <property type="project" value="UniProtKB-KW"/>
</dbReference>
<protein>
    <recommendedName>
        <fullName evidence="6">DNA/RNA-binding protein Kin17 WH-like domain-containing protein</fullName>
    </recommendedName>
</protein>
<evidence type="ECO:0000259" key="6">
    <source>
        <dbReference type="SMART" id="SM01253"/>
    </source>
</evidence>
<feature type="region of interest" description="Disordered" evidence="5">
    <location>
        <begin position="180"/>
        <end position="210"/>
    </location>
</feature>
<keyword evidence="3" id="KW-0863">Zinc-finger</keyword>
<dbReference type="PANTHER" id="PTHR12805:SF0">
    <property type="entry name" value="DNA_RNA-BINDING PROTEIN KIN17"/>
    <property type="match status" value="1"/>
</dbReference>
<keyword evidence="2" id="KW-0479">Metal-binding</keyword>
<dbReference type="STRING" id="1330018.A0A167MAA9"/>
<feature type="compositionally biased region" description="Basic and acidic residues" evidence="5">
    <location>
        <begin position="180"/>
        <end position="191"/>
    </location>
</feature>
<dbReference type="InterPro" id="IPR037321">
    <property type="entry name" value="KIN17-like"/>
</dbReference>
<dbReference type="InterPro" id="IPR038254">
    <property type="entry name" value="KIN17_WH-like_sf"/>
</dbReference>
<dbReference type="FunFam" id="1.10.10.2030:FF:000001">
    <property type="entry name" value="DNA/RNA-binding protein KIN17, putative"/>
    <property type="match status" value="1"/>
</dbReference>
<reference evidence="7 8" key="1">
    <citation type="journal article" date="2016" name="Mol. Biol. Evol.">
        <title>Comparative Genomics of Early-Diverging Mushroom-Forming Fungi Provides Insights into the Origins of Lignocellulose Decay Capabilities.</title>
        <authorList>
            <person name="Nagy L.G."/>
            <person name="Riley R."/>
            <person name="Tritt A."/>
            <person name="Adam C."/>
            <person name="Daum C."/>
            <person name="Floudas D."/>
            <person name="Sun H."/>
            <person name="Yadav J.S."/>
            <person name="Pangilinan J."/>
            <person name="Larsson K.H."/>
            <person name="Matsuura K."/>
            <person name="Barry K."/>
            <person name="Labutti K."/>
            <person name="Kuo R."/>
            <person name="Ohm R.A."/>
            <person name="Bhattacharya S.S."/>
            <person name="Shirouzu T."/>
            <person name="Yoshinaga Y."/>
            <person name="Martin F.M."/>
            <person name="Grigoriev I.V."/>
            <person name="Hibbett D.S."/>
        </authorList>
    </citation>
    <scope>NUCLEOTIDE SEQUENCE [LARGE SCALE GENOMIC DNA]</scope>
    <source>
        <strain evidence="7 8">TUFC12733</strain>
    </source>
</reference>
<evidence type="ECO:0000256" key="2">
    <source>
        <dbReference type="ARBA" id="ARBA00022723"/>
    </source>
</evidence>
<dbReference type="Pfam" id="PF25095">
    <property type="entry name" value="C2H2-zf_KIN17"/>
    <property type="match status" value="1"/>
</dbReference>
<evidence type="ECO:0000256" key="4">
    <source>
        <dbReference type="ARBA" id="ARBA00022833"/>
    </source>
</evidence>
<dbReference type="GO" id="GO:0006260">
    <property type="term" value="P:DNA replication"/>
    <property type="evidence" value="ECO:0007669"/>
    <property type="project" value="TreeGrafter"/>
</dbReference>
<dbReference type="Gene3D" id="1.10.10.2030">
    <property type="entry name" value="DNA/RNA-binding protein Kin17, conserved domain"/>
    <property type="match status" value="1"/>
</dbReference>
<dbReference type="SMART" id="SM01253">
    <property type="entry name" value="Kin17_mid"/>
    <property type="match status" value="1"/>
</dbReference>
<dbReference type="PANTHER" id="PTHR12805">
    <property type="entry name" value="KIN17 KIN, ANTIGENIC DETERMINANT OF RECA PROTEIN HOMOLOG"/>
    <property type="match status" value="1"/>
</dbReference>
<dbReference type="Pfam" id="PF10357">
    <property type="entry name" value="WH_KIN17"/>
    <property type="match status" value="1"/>
</dbReference>
<keyword evidence="4" id="KW-0862">Zinc</keyword>
<feature type="domain" description="DNA/RNA-binding protein Kin17 WH-like" evidence="6">
    <location>
        <begin position="52"/>
        <end position="178"/>
    </location>
</feature>
<dbReference type="GO" id="GO:0005634">
    <property type="term" value="C:nucleus"/>
    <property type="evidence" value="ECO:0007669"/>
    <property type="project" value="TreeGrafter"/>
</dbReference>
<dbReference type="EMBL" id="KV417284">
    <property type="protein sequence ID" value="KZO96503.1"/>
    <property type="molecule type" value="Genomic_DNA"/>
</dbReference>
<dbReference type="GO" id="GO:0003690">
    <property type="term" value="F:double-stranded DNA binding"/>
    <property type="evidence" value="ECO:0007669"/>
    <property type="project" value="TreeGrafter"/>
</dbReference>
<proteinExistence type="inferred from homology"/>
<feature type="compositionally biased region" description="Basic and acidic residues" evidence="5">
    <location>
        <begin position="201"/>
        <end position="210"/>
    </location>
</feature>
<keyword evidence="8" id="KW-1185">Reference proteome</keyword>